<dbReference type="EMBL" id="QVEW01000005">
    <property type="protein sequence ID" value="RGB99042.1"/>
    <property type="molecule type" value="Genomic_DNA"/>
</dbReference>
<evidence type="ECO:0000256" key="1">
    <source>
        <dbReference type="SAM" id="Phobius"/>
    </source>
</evidence>
<keyword evidence="1" id="KW-0472">Membrane</keyword>
<evidence type="ECO:0008006" key="4">
    <source>
        <dbReference type="Google" id="ProtNLM"/>
    </source>
</evidence>
<feature type="transmembrane region" description="Helical" evidence="1">
    <location>
        <begin position="12"/>
        <end position="31"/>
    </location>
</feature>
<accession>A0A3E2UR02</accession>
<name>A0A3E2UR02_9FIRM</name>
<dbReference type="Proteomes" id="UP000260783">
    <property type="component" value="Unassembled WGS sequence"/>
</dbReference>
<proteinExistence type="predicted"/>
<dbReference type="AlphaFoldDB" id="A0A3E2UR02"/>
<gene>
    <name evidence="2" type="ORF">DWZ04_06745</name>
</gene>
<feature type="transmembrane region" description="Helical" evidence="1">
    <location>
        <begin position="142"/>
        <end position="165"/>
    </location>
</feature>
<evidence type="ECO:0000313" key="3">
    <source>
        <dbReference type="Proteomes" id="UP000260783"/>
    </source>
</evidence>
<keyword evidence="1" id="KW-1133">Transmembrane helix</keyword>
<sequence length="178" mass="20101">MRKLFKGQRILSVLYILASIGMFLFALAFMTEYNDLFGLKLPQNQEIAMFHDVILQTFNRQIFAWSLVGVIGIALIVFLEILSCVPDRFALVVMLLLMVACCYGAANSIMNLQAISVYYQGLDFQYLSLEGLENYQLQFTTFRLGVVFNALYILVCGALAIDLTASHLTFVRLKKEGV</sequence>
<keyword evidence="1" id="KW-0812">Transmembrane</keyword>
<feature type="transmembrane region" description="Helical" evidence="1">
    <location>
        <begin position="62"/>
        <end position="82"/>
    </location>
</feature>
<dbReference type="RefSeq" id="WP_117526700.1">
    <property type="nucleotide sequence ID" value="NZ_BNEV01000039.1"/>
</dbReference>
<comment type="caution">
    <text evidence="2">The sequence shown here is derived from an EMBL/GenBank/DDBJ whole genome shotgun (WGS) entry which is preliminary data.</text>
</comment>
<reference evidence="2 3" key="1">
    <citation type="submission" date="2018-08" db="EMBL/GenBank/DDBJ databases">
        <title>A genome reference for cultivated species of the human gut microbiota.</title>
        <authorList>
            <person name="Zou Y."/>
            <person name="Xue W."/>
            <person name="Luo G."/>
        </authorList>
    </citation>
    <scope>NUCLEOTIDE SEQUENCE [LARGE SCALE GENOMIC DNA]</scope>
    <source>
        <strain evidence="2 3">AF29-11BH</strain>
    </source>
</reference>
<feature type="transmembrane region" description="Helical" evidence="1">
    <location>
        <begin position="89"/>
        <end position="106"/>
    </location>
</feature>
<protein>
    <recommendedName>
        <fullName evidence="4">ABC transporter permease</fullName>
    </recommendedName>
</protein>
<evidence type="ECO:0000313" key="2">
    <source>
        <dbReference type="EMBL" id="RGB99042.1"/>
    </source>
</evidence>
<organism evidence="2 3">
    <name type="scientific">Faecalibacterium prausnitzii</name>
    <dbReference type="NCBI Taxonomy" id="853"/>
    <lineage>
        <taxon>Bacteria</taxon>
        <taxon>Bacillati</taxon>
        <taxon>Bacillota</taxon>
        <taxon>Clostridia</taxon>
        <taxon>Eubacteriales</taxon>
        <taxon>Oscillospiraceae</taxon>
        <taxon>Faecalibacterium</taxon>
    </lineage>
</organism>